<evidence type="ECO:0000256" key="1">
    <source>
        <dbReference type="SAM" id="SignalP"/>
    </source>
</evidence>
<keyword evidence="3" id="KW-1185">Reference proteome</keyword>
<comment type="caution">
    <text evidence="2">The sequence shown here is derived from an EMBL/GenBank/DDBJ whole genome shotgun (WGS) entry which is preliminary data.</text>
</comment>
<name>A0ABX2CN52_9BRAD</name>
<evidence type="ECO:0000313" key="2">
    <source>
        <dbReference type="EMBL" id="NPU69085.1"/>
    </source>
</evidence>
<keyword evidence="1" id="KW-0732">Signal</keyword>
<feature type="signal peptide" evidence="1">
    <location>
        <begin position="1"/>
        <end position="22"/>
    </location>
</feature>
<sequence length="82" mass="9013">MNRLIALLAAAAALSVSLLASSATPSAALDLSWVSNRPYVNCLTNAHKVAMTYPPAQRGYWDDKLRRACNRGYYPNRPGVQY</sequence>
<organism evidence="2 3">
    <name type="scientific">Bradyrhizobium aeschynomenes</name>
    <dbReference type="NCBI Taxonomy" id="2734909"/>
    <lineage>
        <taxon>Bacteria</taxon>
        <taxon>Pseudomonadati</taxon>
        <taxon>Pseudomonadota</taxon>
        <taxon>Alphaproteobacteria</taxon>
        <taxon>Hyphomicrobiales</taxon>
        <taxon>Nitrobacteraceae</taxon>
        <taxon>Bradyrhizobium</taxon>
    </lineage>
</organism>
<dbReference type="EMBL" id="JABFDN010000014">
    <property type="protein sequence ID" value="NPU69085.1"/>
    <property type="molecule type" value="Genomic_DNA"/>
</dbReference>
<gene>
    <name evidence="2" type="ORF">HL667_29060</name>
</gene>
<accession>A0ABX2CN52</accession>
<proteinExistence type="predicted"/>
<feature type="chain" id="PRO_5045696930" description="Lectin-like protein BA14k" evidence="1">
    <location>
        <begin position="23"/>
        <end position="82"/>
    </location>
</feature>
<protein>
    <recommendedName>
        <fullName evidence="4">Lectin-like protein BA14k</fullName>
    </recommendedName>
</protein>
<reference evidence="2" key="1">
    <citation type="submission" date="2020-05" db="EMBL/GenBank/DDBJ databases">
        <title>Nod-independent and nitrogen-fixing Bradyrhizobium aeschynomene sp. nov. isolated from nodules of Aeschynomene indica.</title>
        <authorList>
            <person name="Zhang Z."/>
        </authorList>
    </citation>
    <scope>NUCLEOTIDE SEQUENCE</scope>
    <source>
        <strain evidence="2">83012</strain>
    </source>
</reference>
<dbReference type="RefSeq" id="WP_172114135.1">
    <property type="nucleotide sequence ID" value="NZ_JABFDN010000014.1"/>
</dbReference>
<dbReference type="Proteomes" id="UP000886476">
    <property type="component" value="Unassembled WGS sequence"/>
</dbReference>
<evidence type="ECO:0000313" key="3">
    <source>
        <dbReference type="Proteomes" id="UP000886476"/>
    </source>
</evidence>
<evidence type="ECO:0008006" key="4">
    <source>
        <dbReference type="Google" id="ProtNLM"/>
    </source>
</evidence>